<evidence type="ECO:0000256" key="25">
    <source>
        <dbReference type="SAM" id="Phobius"/>
    </source>
</evidence>
<feature type="disulfide bond" description="Interchain" evidence="22">
    <location>
        <position position="30"/>
    </location>
</feature>
<dbReference type="FunFam" id="1.10.287.130:FF:000087">
    <property type="entry name" value="Ethylene receptor 4"/>
    <property type="match status" value="1"/>
</dbReference>
<dbReference type="InterPro" id="IPR005467">
    <property type="entry name" value="His_kinase_dom"/>
</dbReference>
<dbReference type="Proteomes" id="UP001327560">
    <property type="component" value="Chromosome 6"/>
</dbReference>
<feature type="transmembrane region" description="Helical" evidence="25">
    <location>
        <begin position="116"/>
        <end position="137"/>
    </location>
</feature>
<evidence type="ECO:0000256" key="21">
    <source>
        <dbReference type="PIRSR" id="PIRSR026389-2"/>
    </source>
</evidence>
<comment type="subcellular location">
    <subcellularLocation>
        <location evidence="2">Endoplasmic reticulum membrane</location>
        <topology evidence="2">Multi-pass membrane protein</topology>
    </subcellularLocation>
</comment>
<comment type="function">
    <text evidence="19">May act early in the ethylene signal transduction pathway, possibly as an ethylene receptor, or as a regulator of the pathway.</text>
</comment>
<evidence type="ECO:0000256" key="19">
    <source>
        <dbReference type="PIRNR" id="PIRNR026389"/>
    </source>
</evidence>
<evidence type="ECO:0000256" key="10">
    <source>
        <dbReference type="ARBA" id="ARBA00022777"/>
    </source>
</evidence>
<feature type="chain" id="PRO_5042989237" description="Ethylene receptor" evidence="26">
    <location>
        <begin position="21"/>
        <end position="757"/>
    </location>
</feature>
<dbReference type="CDD" id="cd00082">
    <property type="entry name" value="HisKA"/>
    <property type="match status" value="1"/>
</dbReference>
<dbReference type="Gene3D" id="3.30.565.10">
    <property type="entry name" value="Histidine kinase-like ATPase, C-terminal domain"/>
    <property type="match status" value="1"/>
</dbReference>
<evidence type="ECO:0000256" key="12">
    <source>
        <dbReference type="ARBA" id="ARBA00022840"/>
    </source>
</evidence>
<keyword evidence="9 19" id="KW-0936">Ethylene signaling pathway</keyword>
<dbReference type="Pfam" id="PF00072">
    <property type="entry name" value="Response_reg"/>
    <property type="match status" value="1"/>
</dbReference>
<evidence type="ECO:0000256" key="15">
    <source>
        <dbReference type="ARBA" id="ARBA00023012"/>
    </source>
</evidence>
<feature type="signal peptide" evidence="26">
    <location>
        <begin position="1"/>
        <end position="20"/>
    </location>
</feature>
<dbReference type="Pfam" id="PF01590">
    <property type="entry name" value="GAF"/>
    <property type="match status" value="1"/>
</dbReference>
<evidence type="ECO:0000256" key="17">
    <source>
        <dbReference type="ARBA" id="ARBA00023157"/>
    </source>
</evidence>
<keyword evidence="11 19" id="KW-0256">Endoplasmic reticulum</keyword>
<feature type="domain" description="Histidine kinase" evidence="27">
    <location>
        <begin position="375"/>
        <end position="606"/>
    </location>
</feature>
<dbReference type="GO" id="GO:0004674">
    <property type="term" value="F:protein serine/threonine kinase activity"/>
    <property type="evidence" value="ECO:0007669"/>
    <property type="project" value="UniProtKB-ARBA"/>
</dbReference>
<proteinExistence type="inferred from homology"/>
<evidence type="ECO:0000256" key="9">
    <source>
        <dbReference type="ARBA" id="ARBA00022745"/>
    </source>
</evidence>
<dbReference type="GO" id="GO:0005524">
    <property type="term" value="F:ATP binding"/>
    <property type="evidence" value="ECO:0007669"/>
    <property type="project" value="UniProtKB-UniRule"/>
</dbReference>
<dbReference type="Gene3D" id="3.30.450.40">
    <property type="match status" value="1"/>
</dbReference>
<dbReference type="InterPro" id="IPR014525">
    <property type="entry name" value="ETR"/>
</dbReference>
<dbReference type="GO" id="GO:0046872">
    <property type="term" value="F:metal ion binding"/>
    <property type="evidence" value="ECO:0007669"/>
    <property type="project" value="UniProtKB-UniRule"/>
</dbReference>
<dbReference type="GO" id="GO:0038199">
    <property type="term" value="F:ethylene receptor activity"/>
    <property type="evidence" value="ECO:0007669"/>
    <property type="project" value="UniProtKB-UniRule"/>
</dbReference>
<dbReference type="InterPro" id="IPR003018">
    <property type="entry name" value="GAF"/>
</dbReference>
<dbReference type="SMART" id="SM00448">
    <property type="entry name" value="REC"/>
    <property type="match status" value="1"/>
</dbReference>
<keyword evidence="5 19" id="KW-0808">Transferase</keyword>
<evidence type="ECO:0000256" key="13">
    <source>
        <dbReference type="ARBA" id="ARBA00022989"/>
    </source>
</evidence>
<dbReference type="AlphaFoldDB" id="A0AAQ3KJ82"/>
<keyword evidence="10 19" id="KW-0418">Kinase</keyword>
<evidence type="ECO:0000256" key="23">
    <source>
        <dbReference type="PIRSR" id="PIRSR026389-4"/>
    </source>
</evidence>
<reference evidence="29 30" key="1">
    <citation type="submission" date="2023-10" db="EMBL/GenBank/DDBJ databases">
        <title>Chromosome-scale genome assembly provides insights into flower coloration mechanisms of Canna indica.</title>
        <authorList>
            <person name="Li C."/>
        </authorList>
    </citation>
    <scope>NUCLEOTIDE SEQUENCE [LARGE SCALE GENOMIC DNA]</scope>
    <source>
        <tissue evidence="29">Flower</tissue>
    </source>
</reference>
<feature type="disulfide bond" description="Interchain" evidence="22">
    <location>
        <position position="28"/>
    </location>
</feature>
<feature type="binding site" evidence="21">
    <location>
        <position position="89"/>
    </location>
    <ligand>
        <name>Cu cation</name>
        <dbReference type="ChEBI" id="CHEBI:23378"/>
    </ligand>
</feature>
<dbReference type="SMART" id="SM00065">
    <property type="entry name" value="GAF"/>
    <property type="match status" value="1"/>
</dbReference>
<sequence>MLRALFHGLLIFSLLLSASASEIGYSRCNCDTDSFWNVENIFQCQKVSDFLIAAAYFSIPLELLYFATCSNLLPFRWIVFQFGAFIVLCGLTHLLNVFTYEPHSFLLMLSLTISKFFTALVSFATAITLLTLIPQLLRVKVRENFLRIKARELDREVVLMKRQEEASWHVRMLTQEIRKSLDRHTILYTTMVELSKTLGLQNCAVWMPDETKKEMLLTHELKQRNSSDLYNRSIPIDDPDILEIKETKGVKILGVDSGLASASSIDIVEPGSVAAIRMPMLNVSNFKGGTPEVVQASYAILVLVLPRDSSRGWSSQDLEIVEVVADQVAVALSHAAVLEESQMMREKLAEQNRDLHQARQNTIRASDARNRFQVAMSHGMRRPIHSILGLLSMMQQENMSTEQRLIVNTIAKSGSLVSTLVNDVMEISTINSERVSLVMRPFHLHSMIKEAVTAARCLCDSKGFGFGFQVENEVPNRVIGDEKRIFHVILHMVGTVLNGCDEGFLMLRVLGYDAVKEKAEQEWAPWKSNFSDGYTCVKFEIGLRRLELDNLSSSSVQPSQLPGSEGVETGLSYRMFKRLVQMMQGNIWELKNSQGLTEHITLVLQFQLQHSTAVPEGRGSFELHSTSSIPNFKGLRVLLAESDDTNRAVSRKLLEKLGCRVSSVNSGIQCLSSFGAPVTPFQLIILDLHMPQMDGFDVAMRIRKFRSRSWPLIVALSSSAEGDVWEKCLQSGMNGLIRKPVTLQSMGDELYRVLQNS</sequence>
<protein>
    <recommendedName>
        <fullName evidence="19">Ethylene receptor</fullName>
    </recommendedName>
</protein>
<evidence type="ECO:0000256" key="1">
    <source>
        <dbReference type="ARBA" id="ARBA00000085"/>
    </source>
</evidence>
<dbReference type="SUPFAM" id="SSF52172">
    <property type="entry name" value="CheY-like"/>
    <property type="match status" value="1"/>
</dbReference>
<dbReference type="PIRSF" id="PIRSF026389">
    <property type="entry name" value="Ethyln_sen_HK"/>
    <property type="match status" value="1"/>
</dbReference>
<dbReference type="Gene3D" id="1.10.287.130">
    <property type="match status" value="1"/>
</dbReference>
<organism evidence="29 30">
    <name type="scientific">Canna indica</name>
    <name type="common">Indian-shot</name>
    <dbReference type="NCBI Taxonomy" id="4628"/>
    <lineage>
        <taxon>Eukaryota</taxon>
        <taxon>Viridiplantae</taxon>
        <taxon>Streptophyta</taxon>
        <taxon>Embryophyta</taxon>
        <taxon>Tracheophyta</taxon>
        <taxon>Spermatophyta</taxon>
        <taxon>Magnoliopsida</taxon>
        <taxon>Liliopsida</taxon>
        <taxon>Zingiberales</taxon>
        <taxon>Cannaceae</taxon>
        <taxon>Canna</taxon>
    </lineage>
</organism>
<dbReference type="Gene3D" id="3.40.50.2300">
    <property type="match status" value="1"/>
</dbReference>
<comment type="similarity">
    <text evidence="3 19">Belongs to the ethylene receptor family.</text>
</comment>
<evidence type="ECO:0000256" key="26">
    <source>
        <dbReference type="SAM" id="SignalP"/>
    </source>
</evidence>
<dbReference type="EMBL" id="CP136895">
    <property type="protein sequence ID" value="WOL09888.1"/>
    <property type="molecule type" value="Genomic_DNA"/>
</dbReference>
<evidence type="ECO:0000256" key="5">
    <source>
        <dbReference type="ARBA" id="ARBA00022679"/>
    </source>
</evidence>
<evidence type="ECO:0000256" key="8">
    <source>
        <dbReference type="ARBA" id="ARBA00022741"/>
    </source>
</evidence>
<evidence type="ECO:0000256" key="24">
    <source>
        <dbReference type="PROSITE-ProRule" id="PRU00169"/>
    </source>
</evidence>
<feature type="modified residue" description="4-aspartylphosphate" evidence="24">
    <location>
        <position position="687"/>
    </location>
</feature>
<dbReference type="GO" id="GO:0005789">
    <property type="term" value="C:endoplasmic reticulum membrane"/>
    <property type="evidence" value="ECO:0007669"/>
    <property type="project" value="UniProtKB-SubCell"/>
</dbReference>
<dbReference type="InterPro" id="IPR003661">
    <property type="entry name" value="HisK_dim/P_dom"/>
</dbReference>
<evidence type="ECO:0000313" key="30">
    <source>
        <dbReference type="Proteomes" id="UP001327560"/>
    </source>
</evidence>
<keyword evidence="16 19" id="KW-0472">Membrane</keyword>
<comment type="cofactor">
    <cofactor evidence="21">
        <name>Cu cation</name>
        <dbReference type="ChEBI" id="CHEBI:23378"/>
    </cofactor>
    <text evidence="21">Binds 1 copper ion per dimer.</text>
</comment>
<dbReference type="PROSITE" id="PS50109">
    <property type="entry name" value="HIS_KIN"/>
    <property type="match status" value="1"/>
</dbReference>
<dbReference type="FunFam" id="3.40.50.2300:FF:000240">
    <property type="entry name" value="Ethylene receptor"/>
    <property type="match status" value="1"/>
</dbReference>
<evidence type="ECO:0000259" key="27">
    <source>
        <dbReference type="PROSITE" id="PS50109"/>
    </source>
</evidence>
<keyword evidence="14 19" id="KW-0186">Copper</keyword>
<keyword evidence="15 19" id="KW-0902">Two-component regulatory system</keyword>
<keyword evidence="12 19" id="KW-0067">ATP-binding</keyword>
<dbReference type="InterPro" id="IPR001789">
    <property type="entry name" value="Sig_transdc_resp-reg_receiver"/>
</dbReference>
<evidence type="ECO:0000256" key="11">
    <source>
        <dbReference type="ARBA" id="ARBA00022824"/>
    </source>
</evidence>
<keyword evidence="6 25" id="KW-0812">Transmembrane</keyword>
<keyword evidence="18 19" id="KW-0675">Receptor</keyword>
<feature type="domain" description="Response regulatory" evidence="28">
    <location>
        <begin position="636"/>
        <end position="754"/>
    </location>
</feature>
<keyword evidence="8 19" id="KW-0547">Nucleotide-binding</keyword>
<accession>A0AAQ3KJ82</accession>
<dbReference type="SUPFAM" id="SSF55781">
    <property type="entry name" value="GAF domain-like"/>
    <property type="match status" value="1"/>
</dbReference>
<dbReference type="SMART" id="SM00388">
    <property type="entry name" value="HisKA"/>
    <property type="match status" value="1"/>
</dbReference>
<evidence type="ECO:0000256" key="22">
    <source>
        <dbReference type="PIRSR" id="PIRSR026389-3"/>
    </source>
</evidence>
<dbReference type="GO" id="GO:0051740">
    <property type="term" value="F:ethylene binding"/>
    <property type="evidence" value="ECO:0007669"/>
    <property type="project" value="UniProtKB-UniRule"/>
</dbReference>
<keyword evidence="4 24" id="KW-0597">Phosphoprotein</keyword>
<evidence type="ECO:0000256" key="16">
    <source>
        <dbReference type="ARBA" id="ARBA00023136"/>
    </source>
</evidence>
<name>A0AAQ3KJ82_9LILI</name>
<evidence type="ECO:0000256" key="14">
    <source>
        <dbReference type="ARBA" id="ARBA00023008"/>
    </source>
</evidence>
<dbReference type="Pfam" id="PF00512">
    <property type="entry name" value="HisKA"/>
    <property type="match status" value="1"/>
</dbReference>
<feature type="binding site" evidence="21">
    <location>
        <position position="93"/>
    </location>
    <ligand>
        <name>Cu cation</name>
        <dbReference type="ChEBI" id="CHEBI:23378"/>
    </ligand>
</feature>
<feature type="transmembrane region" description="Helical" evidence="25">
    <location>
        <begin position="50"/>
        <end position="68"/>
    </location>
</feature>
<evidence type="ECO:0000256" key="4">
    <source>
        <dbReference type="ARBA" id="ARBA00022553"/>
    </source>
</evidence>
<dbReference type="PROSITE" id="PS50110">
    <property type="entry name" value="RESPONSE_REGULATORY"/>
    <property type="match status" value="1"/>
</dbReference>
<evidence type="ECO:0000256" key="2">
    <source>
        <dbReference type="ARBA" id="ARBA00004477"/>
    </source>
</evidence>
<feature type="binding site" evidence="20">
    <location>
        <position position="569"/>
    </location>
    <ligand>
        <name>ADP</name>
        <dbReference type="ChEBI" id="CHEBI:456216"/>
    </ligand>
</feature>
<evidence type="ECO:0000256" key="18">
    <source>
        <dbReference type="ARBA" id="ARBA00023170"/>
    </source>
</evidence>
<keyword evidence="13 25" id="KW-1133">Transmembrane helix</keyword>
<evidence type="ECO:0000256" key="6">
    <source>
        <dbReference type="ARBA" id="ARBA00022692"/>
    </source>
</evidence>
<evidence type="ECO:0000256" key="7">
    <source>
        <dbReference type="ARBA" id="ARBA00022723"/>
    </source>
</evidence>
<gene>
    <name evidence="29" type="ORF">Cni_G18641</name>
</gene>
<feature type="cross-link" description="Glycyl lysine isopeptide (Lys-Gly) (interchain with G-Cter in ubiquitin)" evidence="23">
    <location>
        <position position="739"/>
    </location>
</feature>
<evidence type="ECO:0000256" key="3">
    <source>
        <dbReference type="ARBA" id="ARBA00009842"/>
    </source>
</evidence>
<dbReference type="CDD" id="cd16938">
    <property type="entry name" value="HATPase_ETR2_ERS2-EIN4-like"/>
    <property type="match status" value="1"/>
</dbReference>
<dbReference type="CDD" id="cd19933">
    <property type="entry name" value="REC_ETR-like"/>
    <property type="match status" value="1"/>
</dbReference>
<keyword evidence="7 19" id="KW-0479">Metal-binding</keyword>
<dbReference type="InterPro" id="IPR058544">
    <property type="entry name" value="ETR1_N"/>
</dbReference>
<dbReference type="PANTHER" id="PTHR24423:SF633">
    <property type="entry name" value="ETHYLENE RECEPTOR 2"/>
    <property type="match status" value="1"/>
</dbReference>
<dbReference type="Pfam" id="PF25487">
    <property type="entry name" value="ETR1_N"/>
    <property type="match status" value="1"/>
</dbReference>
<evidence type="ECO:0000259" key="28">
    <source>
        <dbReference type="PROSITE" id="PS50110"/>
    </source>
</evidence>
<keyword evidence="26" id="KW-0732">Signal</keyword>
<keyword evidence="17 22" id="KW-1015">Disulfide bond</keyword>
<dbReference type="InterPro" id="IPR011006">
    <property type="entry name" value="CheY-like_superfamily"/>
</dbReference>
<dbReference type="InterPro" id="IPR036890">
    <property type="entry name" value="HATPase_C_sf"/>
</dbReference>
<dbReference type="PANTHER" id="PTHR24423">
    <property type="entry name" value="TWO-COMPONENT SENSOR HISTIDINE KINASE"/>
    <property type="match status" value="1"/>
</dbReference>
<evidence type="ECO:0000256" key="20">
    <source>
        <dbReference type="PIRSR" id="PIRSR026389-1"/>
    </source>
</evidence>
<comment type="catalytic activity">
    <reaction evidence="1">
        <text>ATP + protein L-histidine = ADP + protein N-phospho-L-histidine.</text>
        <dbReference type="EC" id="2.7.13.3"/>
    </reaction>
</comment>
<dbReference type="GO" id="GO:0000155">
    <property type="term" value="F:phosphorelay sensor kinase activity"/>
    <property type="evidence" value="ECO:0007669"/>
    <property type="project" value="InterPro"/>
</dbReference>
<feature type="transmembrane region" description="Helical" evidence="25">
    <location>
        <begin position="75"/>
        <end position="96"/>
    </location>
</feature>
<keyword evidence="30" id="KW-1185">Reference proteome</keyword>
<dbReference type="InterPro" id="IPR036097">
    <property type="entry name" value="HisK_dim/P_sf"/>
</dbReference>
<dbReference type="SUPFAM" id="SSF47384">
    <property type="entry name" value="Homodimeric domain of signal transducing histidine kinase"/>
    <property type="match status" value="1"/>
</dbReference>
<dbReference type="GO" id="GO:0010105">
    <property type="term" value="P:negative regulation of ethylene-activated signaling pathway"/>
    <property type="evidence" value="ECO:0007669"/>
    <property type="project" value="UniProtKB-ARBA"/>
</dbReference>
<evidence type="ECO:0000313" key="29">
    <source>
        <dbReference type="EMBL" id="WOL09888.1"/>
    </source>
</evidence>
<dbReference type="InterPro" id="IPR029016">
    <property type="entry name" value="GAF-like_dom_sf"/>
</dbReference>